<keyword evidence="1 5" id="KW-0728">SH3 domain</keyword>
<feature type="domain" description="SH3" evidence="7">
    <location>
        <begin position="1"/>
        <end position="58"/>
    </location>
</feature>
<name>A0A0L7LVH6_OPEBR</name>
<comment type="caution">
    <text evidence="8">The sequence shown here is derived from an EMBL/GenBank/DDBJ whole genome shotgun (WGS) entry which is preliminary data.</text>
</comment>
<evidence type="ECO:0000259" key="6">
    <source>
        <dbReference type="PROSITE" id="PS50001"/>
    </source>
</evidence>
<evidence type="ECO:0000256" key="4">
    <source>
        <dbReference type="PROSITE-ProRule" id="PRU00191"/>
    </source>
</evidence>
<evidence type="ECO:0000256" key="5">
    <source>
        <dbReference type="PROSITE-ProRule" id="PRU00192"/>
    </source>
</evidence>
<dbReference type="Pfam" id="PF00017">
    <property type="entry name" value="SH2"/>
    <property type="match status" value="1"/>
</dbReference>
<dbReference type="PROSITE" id="PS50001">
    <property type="entry name" value="SH2"/>
    <property type="match status" value="1"/>
</dbReference>
<accession>A0A0L7LVH6</accession>
<dbReference type="GO" id="GO:0048468">
    <property type="term" value="P:cell development"/>
    <property type="evidence" value="ECO:0007669"/>
    <property type="project" value="UniProtKB-ARBA"/>
</dbReference>
<dbReference type="EMBL" id="JTDY01000012">
    <property type="protein sequence ID" value="KOB79435.1"/>
    <property type="molecule type" value="Genomic_DNA"/>
</dbReference>
<dbReference type="PANTHER" id="PTHR46037">
    <property type="entry name" value="PROTEIN ENHANCER OF SEVENLESS 2B"/>
    <property type="match status" value="1"/>
</dbReference>
<dbReference type="SMART" id="SM00252">
    <property type="entry name" value="SH2"/>
    <property type="match status" value="1"/>
</dbReference>
<feature type="domain" description="SH3" evidence="7">
    <location>
        <begin position="152"/>
        <end position="221"/>
    </location>
</feature>
<dbReference type="STRING" id="104452.A0A0L7LVH6"/>
<dbReference type="Gene3D" id="3.30.505.10">
    <property type="entry name" value="SH2 domain"/>
    <property type="match status" value="1"/>
</dbReference>
<keyword evidence="2" id="KW-0677">Repeat</keyword>
<dbReference type="Proteomes" id="UP000037510">
    <property type="component" value="Unassembled WGS sequence"/>
</dbReference>
<dbReference type="GO" id="GO:0009653">
    <property type="term" value="P:anatomical structure morphogenesis"/>
    <property type="evidence" value="ECO:0007669"/>
    <property type="project" value="UniProtKB-ARBA"/>
</dbReference>
<reference evidence="8 9" key="1">
    <citation type="journal article" date="2015" name="Genome Biol. Evol.">
        <title>The genome of winter moth (Operophtera brumata) provides a genomic perspective on sexual dimorphism and phenology.</title>
        <authorList>
            <person name="Derks M.F."/>
            <person name="Smit S."/>
            <person name="Salis L."/>
            <person name="Schijlen E."/>
            <person name="Bossers A."/>
            <person name="Mateman C."/>
            <person name="Pijl A.S."/>
            <person name="de Ridder D."/>
            <person name="Groenen M.A."/>
            <person name="Visser M.E."/>
            <person name="Megens H.J."/>
        </authorList>
    </citation>
    <scope>NUCLEOTIDE SEQUENCE [LARGE SCALE GENOMIC DNA]</scope>
    <source>
        <strain evidence="8">WM2013NL</strain>
        <tissue evidence="8">Head and thorax</tissue>
    </source>
</reference>
<keyword evidence="3 4" id="KW-0727">SH2 domain</keyword>
<dbReference type="PRINTS" id="PR00499">
    <property type="entry name" value="P67PHOX"/>
</dbReference>
<dbReference type="SMART" id="SM00326">
    <property type="entry name" value="SH3"/>
    <property type="match status" value="3"/>
</dbReference>
<dbReference type="CDD" id="cd11804">
    <property type="entry name" value="SH3_GRB2_like_N"/>
    <property type="match status" value="1"/>
</dbReference>
<dbReference type="AlphaFoldDB" id="A0A0L7LVH6"/>
<dbReference type="FunFam" id="2.30.30.40:FF:000076">
    <property type="entry name" value="Growth factor receptor-bound protein 2"/>
    <property type="match status" value="1"/>
</dbReference>
<dbReference type="InterPro" id="IPR036028">
    <property type="entry name" value="SH3-like_dom_sf"/>
</dbReference>
<feature type="domain" description="SH2" evidence="6">
    <location>
        <begin position="60"/>
        <end position="151"/>
    </location>
</feature>
<evidence type="ECO:0008006" key="10">
    <source>
        <dbReference type="Google" id="ProtNLM"/>
    </source>
</evidence>
<dbReference type="PRINTS" id="PR00452">
    <property type="entry name" value="SH3DOMAIN"/>
</dbReference>
<evidence type="ECO:0000313" key="8">
    <source>
        <dbReference type="EMBL" id="KOB79435.1"/>
    </source>
</evidence>
<evidence type="ECO:0000313" key="9">
    <source>
        <dbReference type="Proteomes" id="UP000037510"/>
    </source>
</evidence>
<dbReference type="Gene3D" id="2.30.30.40">
    <property type="entry name" value="SH3 Domains"/>
    <property type="match status" value="3"/>
</dbReference>
<dbReference type="InterPro" id="IPR001452">
    <property type="entry name" value="SH3_domain"/>
</dbReference>
<keyword evidence="9" id="KW-1185">Reference proteome</keyword>
<dbReference type="Pfam" id="PF00018">
    <property type="entry name" value="SH3_1"/>
    <property type="match status" value="3"/>
</dbReference>
<dbReference type="SUPFAM" id="SSF55550">
    <property type="entry name" value="SH2 domain"/>
    <property type="match status" value="1"/>
</dbReference>
<sequence length="259" mass="30453">MEAIAKHDFTATADDELSFKKNQVLKILNMEDDMNWYRAELEGKEGLIPSNYIQMKSHSWYYGRITRADAEKLLMSKPEGGFLIRISESSPGDFSLSVKCPDGVQHFKVLRDASSKFFLWVVKFNSLNELVDYHRTASVSRLQDVKLKDVVPEEVLVQALYDFTPQEAGELEFRRGDIITVLDRSDQHWWQVLVQALYDFTPQEAGELEFRRGDIITVLDRSDQHWWQVSYDTTYYTRCLCKRCMTSRRKRRTSNKYYK</sequence>
<evidence type="ECO:0000256" key="2">
    <source>
        <dbReference type="ARBA" id="ARBA00022737"/>
    </source>
</evidence>
<evidence type="ECO:0000259" key="7">
    <source>
        <dbReference type="PROSITE" id="PS50002"/>
    </source>
</evidence>
<dbReference type="PRINTS" id="PR00401">
    <property type="entry name" value="SH2DOMAIN"/>
</dbReference>
<dbReference type="InterPro" id="IPR036860">
    <property type="entry name" value="SH2_dom_sf"/>
</dbReference>
<evidence type="ECO:0000256" key="1">
    <source>
        <dbReference type="ARBA" id="ARBA00022443"/>
    </source>
</evidence>
<dbReference type="PROSITE" id="PS50002">
    <property type="entry name" value="SH3"/>
    <property type="match status" value="2"/>
</dbReference>
<dbReference type="SUPFAM" id="SSF50044">
    <property type="entry name" value="SH3-domain"/>
    <property type="match status" value="3"/>
</dbReference>
<dbReference type="FunFam" id="3.30.505.10:FF:000022">
    <property type="entry name" value="Growth factor receptor-bound protein 2"/>
    <property type="match status" value="1"/>
</dbReference>
<dbReference type="InterPro" id="IPR000980">
    <property type="entry name" value="SH2"/>
</dbReference>
<proteinExistence type="predicted"/>
<protein>
    <recommendedName>
        <fullName evidence="10">Downstream of receptor kinase</fullName>
    </recommendedName>
</protein>
<gene>
    <name evidence="8" type="ORF">OBRU01_00238</name>
</gene>
<dbReference type="InterPro" id="IPR043539">
    <property type="entry name" value="Grb2-like"/>
</dbReference>
<evidence type="ECO:0000256" key="3">
    <source>
        <dbReference type="ARBA" id="ARBA00022999"/>
    </source>
</evidence>
<organism evidence="8 9">
    <name type="scientific">Operophtera brumata</name>
    <name type="common">Winter moth</name>
    <name type="synonym">Phalaena brumata</name>
    <dbReference type="NCBI Taxonomy" id="104452"/>
    <lineage>
        <taxon>Eukaryota</taxon>
        <taxon>Metazoa</taxon>
        <taxon>Ecdysozoa</taxon>
        <taxon>Arthropoda</taxon>
        <taxon>Hexapoda</taxon>
        <taxon>Insecta</taxon>
        <taxon>Pterygota</taxon>
        <taxon>Neoptera</taxon>
        <taxon>Endopterygota</taxon>
        <taxon>Lepidoptera</taxon>
        <taxon>Glossata</taxon>
        <taxon>Ditrysia</taxon>
        <taxon>Geometroidea</taxon>
        <taxon>Geometridae</taxon>
        <taxon>Larentiinae</taxon>
        <taxon>Operophtera</taxon>
    </lineage>
</organism>
<dbReference type="CDD" id="cd09941">
    <property type="entry name" value="SH2_Grb2_like"/>
    <property type="match status" value="1"/>
</dbReference>